<feature type="region of interest" description="Disordered" evidence="1">
    <location>
        <begin position="352"/>
        <end position="462"/>
    </location>
</feature>
<dbReference type="InterPro" id="IPR010499">
    <property type="entry name" value="AraC_E-bd"/>
</dbReference>
<organism evidence="3 4">
    <name type="scientific">Flavobacterium zepuense</name>
    <dbReference type="NCBI Taxonomy" id="2593302"/>
    <lineage>
        <taxon>Bacteria</taxon>
        <taxon>Pseudomonadati</taxon>
        <taxon>Bacteroidota</taxon>
        <taxon>Flavobacteriia</taxon>
        <taxon>Flavobacteriales</taxon>
        <taxon>Flavobacteriaceae</taxon>
        <taxon>Flavobacterium</taxon>
    </lineage>
</organism>
<keyword evidence="4" id="KW-1185">Reference proteome</keyword>
<sequence>MKIVKYIFLLLLLAAIAITVFIATQEGKYNIKEEKVINVPKGILYNYINDYRNWENLGVLTNADTTAQYTYSQNTAGNGAAMSWIKNGAKGSIQTLNAVAPDSIRQKSIVNDLDSQIVWHFKDTTGGTKVSVSVQGHQTFTEKAYSLINGNTNKGVKSSLANGLENLNVFLVKELKTFNVAVKGVVYKKSTFYLGHSATGPMADINKQASTVFNRLLAFTKENKISVTGEPFIVYKSMNSEQKTASYTYCIPIKDEIFTAAGSEYEGGKLLAFNALKTSLKGDYSHLPKAWNAAYKHITDNVLQENTSGQYVEVYSKNIVQSRRPSTWVTDLYVPIGAPQILPEQPEVLNPYIAPRPSGQAGYTTPRATARPATATTPANRPATATGTSTAKPTGTAAPSTAKPATQKPAGTGTVKSGTGSAKPATTSGTTKPTTAKPAAAKPATPKPATTPPANVETLELN</sequence>
<dbReference type="Proteomes" id="UP000320643">
    <property type="component" value="Unassembled WGS sequence"/>
</dbReference>
<evidence type="ECO:0000313" key="3">
    <source>
        <dbReference type="EMBL" id="TRW23082.1"/>
    </source>
</evidence>
<gene>
    <name evidence="3" type="ORF">FMM05_15425</name>
</gene>
<feature type="compositionally biased region" description="Polar residues" evidence="1">
    <location>
        <begin position="387"/>
        <end position="399"/>
    </location>
</feature>
<feature type="compositionally biased region" description="Low complexity" evidence="1">
    <location>
        <begin position="417"/>
        <end position="444"/>
    </location>
</feature>
<proteinExistence type="predicted"/>
<dbReference type="SMART" id="SM00871">
    <property type="entry name" value="AraC_E_bind"/>
    <property type="match status" value="1"/>
</dbReference>
<dbReference type="SUPFAM" id="SSF55961">
    <property type="entry name" value="Bet v1-like"/>
    <property type="match status" value="1"/>
</dbReference>
<comment type="caution">
    <text evidence="3">The sequence shown here is derived from an EMBL/GenBank/DDBJ whole genome shotgun (WGS) entry which is preliminary data.</text>
</comment>
<evidence type="ECO:0000256" key="1">
    <source>
        <dbReference type="SAM" id="MobiDB-lite"/>
    </source>
</evidence>
<dbReference type="OrthoDB" id="9807923at2"/>
<dbReference type="Pfam" id="PF06445">
    <property type="entry name" value="GyrI-like"/>
    <property type="match status" value="1"/>
</dbReference>
<name>A0A552UXZ8_9FLAO</name>
<dbReference type="InterPro" id="IPR011256">
    <property type="entry name" value="Reg_factor_effector_dom_sf"/>
</dbReference>
<accession>A0A552UXZ8</accession>
<protein>
    <recommendedName>
        <fullName evidence="2">AraC effector-binding domain-containing protein</fullName>
    </recommendedName>
</protein>
<dbReference type="AlphaFoldDB" id="A0A552UXZ8"/>
<reference evidence="3 4" key="1">
    <citation type="submission" date="2019-07" db="EMBL/GenBank/DDBJ databases">
        <title>Flavobacterium sp. nov., isolated from glacier ice.</title>
        <authorList>
            <person name="Liu Q."/>
            <person name="Xin Y.-H."/>
        </authorList>
    </citation>
    <scope>NUCLEOTIDE SEQUENCE [LARGE SCALE GENOMIC DNA]</scope>
    <source>
        <strain evidence="3 4">ZT4R6</strain>
    </source>
</reference>
<dbReference type="Gene3D" id="3.20.80.10">
    <property type="entry name" value="Regulatory factor, effector binding domain"/>
    <property type="match status" value="1"/>
</dbReference>
<dbReference type="InterPro" id="IPR029442">
    <property type="entry name" value="GyrI-like"/>
</dbReference>
<dbReference type="RefSeq" id="WP_143374296.1">
    <property type="nucleotide sequence ID" value="NZ_VJVZ01000010.1"/>
</dbReference>
<feature type="compositionally biased region" description="Low complexity" evidence="1">
    <location>
        <begin position="364"/>
        <end position="386"/>
    </location>
</feature>
<evidence type="ECO:0000259" key="2">
    <source>
        <dbReference type="SMART" id="SM00871"/>
    </source>
</evidence>
<dbReference type="SUPFAM" id="SSF55136">
    <property type="entry name" value="Probable bacterial effector-binding domain"/>
    <property type="match status" value="1"/>
</dbReference>
<feature type="domain" description="AraC effector-binding" evidence="2">
    <location>
        <begin position="181"/>
        <end position="337"/>
    </location>
</feature>
<evidence type="ECO:0000313" key="4">
    <source>
        <dbReference type="Proteomes" id="UP000320643"/>
    </source>
</evidence>
<dbReference type="EMBL" id="VJVZ01000010">
    <property type="protein sequence ID" value="TRW23082.1"/>
    <property type="molecule type" value="Genomic_DNA"/>
</dbReference>